<accession>A0AAD5UU57</accession>
<dbReference type="Gene3D" id="3.80.10.10">
    <property type="entry name" value="Ribonuclease Inhibitor"/>
    <property type="match status" value="1"/>
</dbReference>
<reference evidence="1" key="1">
    <citation type="submission" date="2022-07" db="EMBL/GenBank/DDBJ databases">
        <title>Genome Sequence of Physisporinus lineatus.</title>
        <authorList>
            <person name="Buettner E."/>
        </authorList>
    </citation>
    <scope>NUCLEOTIDE SEQUENCE</scope>
    <source>
        <strain evidence="1">VT162</strain>
    </source>
</reference>
<sequence>MDGIPTLHVDAIELFGGYHLTTIQISLLNSIAPSIASGLVPLQQLSPNIHRLILDSSRDDISFQFPPVLHPGSPLTLSLTHIELRGTPCNVSIWPYLPLFPSLVSVYGHIPPKTGHRIPEIEPDSTTSFPELKVLELEWSKESQPFTEFMCIVFKQTLHKLECFRLRYLQPCLQDISVLHDIAKLCNPTTLQILELNVQWHGDPELRNPEGQRPDIQSYDLASLQSFRQLRKLIVRPMIFMDLENNALESLASSLPFLEELRIGCSDLWVFPPKVTLEGLIPFSRHCPRLLCLAIVLDARKRVPDHVIRREVLPMHSICKLKTLDVSCSPINDTPAEAKYVSSLLKILFPHLTQIRRFKDESCFFLLGGERREMAGWAHAQNFLDSPESEDWLMDHD</sequence>
<protein>
    <submittedName>
        <fullName evidence="1">Uncharacterized protein</fullName>
    </submittedName>
</protein>
<evidence type="ECO:0000313" key="2">
    <source>
        <dbReference type="Proteomes" id="UP001212997"/>
    </source>
</evidence>
<dbReference type="InterPro" id="IPR032675">
    <property type="entry name" value="LRR_dom_sf"/>
</dbReference>
<keyword evidence="2" id="KW-1185">Reference proteome</keyword>
<dbReference type="AlphaFoldDB" id="A0AAD5UU57"/>
<dbReference type="Proteomes" id="UP001212997">
    <property type="component" value="Unassembled WGS sequence"/>
</dbReference>
<name>A0AAD5UU57_9APHY</name>
<dbReference type="EMBL" id="JANAWD010000769">
    <property type="protein sequence ID" value="KAJ3475986.1"/>
    <property type="molecule type" value="Genomic_DNA"/>
</dbReference>
<organism evidence="1 2">
    <name type="scientific">Meripilus lineatus</name>
    <dbReference type="NCBI Taxonomy" id="2056292"/>
    <lineage>
        <taxon>Eukaryota</taxon>
        <taxon>Fungi</taxon>
        <taxon>Dikarya</taxon>
        <taxon>Basidiomycota</taxon>
        <taxon>Agaricomycotina</taxon>
        <taxon>Agaricomycetes</taxon>
        <taxon>Polyporales</taxon>
        <taxon>Meripilaceae</taxon>
        <taxon>Meripilus</taxon>
    </lineage>
</organism>
<proteinExistence type="predicted"/>
<comment type="caution">
    <text evidence="1">The sequence shown here is derived from an EMBL/GenBank/DDBJ whole genome shotgun (WGS) entry which is preliminary data.</text>
</comment>
<gene>
    <name evidence="1" type="ORF">NLI96_g11466</name>
</gene>
<evidence type="ECO:0000313" key="1">
    <source>
        <dbReference type="EMBL" id="KAJ3475986.1"/>
    </source>
</evidence>
<dbReference type="SUPFAM" id="SSF52047">
    <property type="entry name" value="RNI-like"/>
    <property type="match status" value="1"/>
</dbReference>